<gene>
    <name evidence="7" type="ORF">A7456_09440</name>
</gene>
<comment type="function">
    <text evidence="6">Cleaves ssRNA, mostly between U:A.</text>
</comment>
<organism evidence="7 8">
    <name type="scientific">Moraxella nonliquefaciens</name>
    <dbReference type="NCBI Taxonomy" id="478"/>
    <lineage>
        <taxon>Bacteria</taxon>
        <taxon>Pseudomonadati</taxon>
        <taxon>Pseudomonadota</taxon>
        <taxon>Gammaproteobacteria</taxon>
        <taxon>Moraxellales</taxon>
        <taxon>Moraxellaceae</taxon>
        <taxon>Moraxella</taxon>
    </lineage>
</organism>
<comment type="subunit">
    <text evidence="2 6">Homodimer.</text>
</comment>
<dbReference type="Gene3D" id="3.30.70.240">
    <property type="match status" value="1"/>
</dbReference>
<protein>
    <recommendedName>
        <fullName evidence="6">Endoribonuclease VapD</fullName>
        <ecNumber evidence="6">3.1.-.-</ecNumber>
    </recommendedName>
</protein>
<evidence type="ECO:0000313" key="7">
    <source>
        <dbReference type="EMBL" id="OBX86539.1"/>
    </source>
</evidence>
<dbReference type="GO" id="GO:0004518">
    <property type="term" value="F:nuclease activity"/>
    <property type="evidence" value="ECO:0007669"/>
    <property type="project" value="UniProtKB-UniRule"/>
</dbReference>
<dbReference type="InterPro" id="IPR016368">
    <property type="entry name" value="VapD"/>
</dbReference>
<dbReference type="PIRSF" id="PIRSF002882">
    <property type="entry name" value="VapD"/>
    <property type="match status" value="1"/>
</dbReference>
<comment type="similarity">
    <text evidence="1 6">Belongs to the VapD ribonuclease family.</text>
</comment>
<evidence type="ECO:0000256" key="2">
    <source>
        <dbReference type="ARBA" id="ARBA00011738"/>
    </source>
</evidence>
<name>A0A1B8QQI3_MORNO</name>
<keyword evidence="5" id="KW-0843">Virulence</keyword>
<evidence type="ECO:0000256" key="4">
    <source>
        <dbReference type="ARBA" id="ARBA00022801"/>
    </source>
</evidence>
<reference evidence="7 8" key="1">
    <citation type="submission" date="2016-05" db="EMBL/GenBank/DDBJ databases">
        <title>Draft genome sequence of Moraxella nonliquefaciens CCUG 348T.</title>
        <authorList>
            <person name="Salva-Serra F."/>
            <person name="Engstrom-Jakobsson H."/>
            <person name="Thorell K."/>
            <person name="Gonzales-Siles L."/>
            <person name="Karlsson R."/>
            <person name="Boulund F."/>
            <person name="Engstrand L."/>
            <person name="Kristiansson E."/>
            <person name="Moore E."/>
        </authorList>
    </citation>
    <scope>NUCLEOTIDE SEQUENCE [LARGE SCALE GENOMIC DNA]</scope>
    <source>
        <strain evidence="7 8">CCUG 348</strain>
    </source>
</reference>
<accession>A0A1B8QQI3</accession>
<dbReference type="AlphaFoldDB" id="A0A1B8QQI3"/>
<sequence>MYAIGFDLLVKEVEKHHPKGVRQAYSDIEIILNKFSFNRIQGSLYVTENENMELVTKAMVSLSRLSWFSASVRDIRAFKVEQWSNFNSFFKEEF</sequence>
<dbReference type="EMBL" id="LXTW01000005">
    <property type="protein sequence ID" value="OBX86539.1"/>
    <property type="molecule type" value="Genomic_DNA"/>
</dbReference>
<dbReference type="Proteomes" id="UP000092575">
    <property type="component" value="Unassembled WGS sequence"/>
</dbReference>
<keyword evidence="3 6" id="KW-0540">Nuclease</keyword>
<evidence type="ECO:0000256" key="1">
    <source>
        <dbReference type="ARBA" id="ARBA00009653"/>
    </source>
</evidence>
<dbReference type="STRING" id="478.A7456_09440"/>
<dbReference type="GO" id="GO:0003723">
    <property type="term" value="F:RNA binding"/>
    <property type="evidence" value="ECO:0007669"/>
    <property type="project" value="InterPro"/>
</dbReference>
<dbReference type="RefSeq" id="WP_067007517.1">
    <property type="nucleotide sequence ID" value="NZ_JAKREH010000030.1"/>
</dbReference>
<dbReference type="GO" id="GO:0016787">
    <property type="term" value="F:hydrolase activity"/>
    <property type="evidence" value="ECO:0007669"/>
    <property type="project" value="UniProtKB-KW"/>
</dbReference>
<dbReference type="EC" id="3.1.-.-" evidence="6"/>
<keyword evidence="4 6" id="KW-0378">Hydrolase</keyword>
<proteinExistence type="inferred from homology"/>
<evidence type="ECO:0000256" key="6">
    <source>
        <dbReference type="PIRNR" id="PIRNR002882"/>
    </source>
</evidence>
<comment type="caution">
    <text evidence="7">The sequence shown here is derived from an EMBL/GenBank/DDBJ whole genome shotgun (WGS) entry which is preliminary data.</text>
</comment>
<evidence type="ECO:0000313" key="8">
    <source>
        <dbReference type="Proteomes" id="UP000092575"/>
    </source>
</evidence>
<evidence type="ECO:0000256" key="5">
    <source>
        <dbReference type="ARBA" id="ARBA00023026"/>
    </source>
</evidence>
<evidence type="ECO:0000256" key="3">
    <source>
        <dbReference type="ARBA" id="ARBA00022722"/>
    </source>
</evidence>